<dbReference type="OrthoDB" id="714053at2"/>
<evidence type="ECO:0000313" key="1">
    <source>
        <dbReference type="EMBL" id="KFF13263.1"/>
    </source>
</evidence>
<name>A0A086A999_9FLAO</name>
<dbReference type="EMBL" id="JPRH01000002">
    <property type="protein sequence ID" value="KFF13263.1"/>
    <property type="molecule type" value="Genomic_DNA"/>
</dbReference>
<evidence type="ECO:0000313" key="2">
    <source>
        <dbReference type="Proteomes" id="UP000028705"/>
    </source>
</evidence>
<organism evidence="1 2">
    <name type="scientific">Chryseobacterium soli</name>
    <dbReference type="NCBI Taxonomy" id="445961"/>
    <lineage>
        <taxon>Bacteria</taxon>
        <taxon>Pseudomonadati</taxon>
        <taxon>Bacteroidota</taxon>
        <taxon>Flavobacteriia</taxon>
        <taxon>Flavobacteriales</taxon>
        <taxon>Weeksellaceae</taxon>
        <taxon>Chryseobacterium group</taxon>
        <taxon>Chryseobacterium</taxon>
    </lineage>
</organism>
<sequence>MTTLNRDEYTLATAEWSSCVSDFTAIEKLIPTNYIFEMPKEQLDWIRENNQYKDFCTEVGIYNDKLILIFCPLDEKGQRKAMPAYAFSTLCPLDGTLTLQEKQEYTIVKNSVLSSDLRRVDNDESMILPVTDRPIMSQDKAVAAIELWRTEGMDWFYLECTEFEGVRVFKRFYVPATDLCPDKPGLLQIKCSFGLKYNDIYQRMLVTLIFISFYQVLENNGSAQTISNTYDWSQPCPPICRI</sequence>
<gene>
    <name evidence="1" type="ORF">IW15_05550</name>
</gene>
<dbReference type="STRING" id="445961.IW15_05550"/>
<reference evidence="1 2" key="1">
    <citation type="submission" date="2014-07" db="EMBL/GenBank/DDBJ databases">
        <title>Genome of Chryseobacterium soli DSM 19298.</title>
        <authorList>
            <person name="Stropko S.J."/>
            <person name="Pipes S.E."/>
            <person name="Newman J."/>
        </authorList>
    </citation>
    <scope>NUCLEOTIDE SEQUENCE [LARGE SCALE GENOMIC DNA]</scope>
    <source>
        <strain evidence="1 2">DSM 19298</strain>
    </source>
</reference>
<dbReference type="eggNOG" id="ENOG5033Y1J">
    <property type="taxonomic scope" value="Bacteria"/>
</dbReference>
<protein>
    <submittedName>
        <fullName evidence="1">Uncharacterized protein</fullName>
    </submittedName>
</protein>
<proteinExistence type="predicted"/>
<dbReference type="AlphaFoldDB" id="A0A086A999"/>
<accession>A0A086A999</accession>
<dbReference type="Proteomes" id="UP000028705">
    <property type="component" value="Unassembled WGS sequence"/>
</dbReference>
<keyword evidence="2" id="KW-1185">Reference proteome</keyword>
<comment type="caution">
    <text evidence="1">The sequence shown here is derived from an EMBL/GenBank/DDBJ whole genome shotgun (WGS) entry which is preliminary data.</text>
</comment>
<dbReference type="RefSeq" id="WP_034710269.1">
    <property type="nucleotide sequence ID" value="NZ_JAODPJ010000003.1"/>
</dbReference>